<keyword evidence="3 6" id="KW-0815">Transposition</keyword>
<dbReference type="Pfam" id="PF00872">
    <property type="entry name" value="Transposase_mut"/>
    <property type="match status" value="1"/>
</dbReference>
<comment type="similarity">
    <text evidence="2 6">Belongs to the transposase mutator family.</text>
</comment>
<accession>A0ABX7US63</accession>
<dbReference type="Proteomes" id="UP000671960">
    <property type="component" value="Chromosome"/>
</dbReference>
<organism evidence="8 11">
    <name type="scientific">Brenneria izadpanahii</name>
    <dbReference type="NCBI Taxonomy" id="2722756"/>
    <lineage>
        <taxon>Bacteria</taxon>
        <taxon>Pseudomonadati</taxon>
        <taxon>Pseudomonadota</taxon>
        <taxon>Gammaproteobacteria</taxon>
        <taxon>Enterobacterales</taxon>
        <taxon>Pectobacteriaceae</taxon>
        <taxon>Brenneria</taxon>
    </lineage>
</organism>
<dbReference type="RefSeq" id="WP_208228152.1">
    <property type="nucleotide sequence ID" value="NZ_CP050854.1"/>
</dbReference>
<evidence type="ECO:0000256" key="3">
    <source>
        <dbReference type="ARBA" id="ARBA00022578"/>
    </source>
</evidence>
<comment type="function">
    <text evidence="1 6">Required for the transposition of the insertion element.</text>
</comment>
<sequence length="400" mass="45296">MSQPFDFDKALKALQSGQALTGKDGILTPLIKQLTEAALAAELDSHLAADVEANRKNGSGKKTIKATTGSFELATPRDRNGTFEPQLVKKHQTTLSDEIEHKIIRLFALGMSYADISREIEDLYAFSVSTSTISAVTDKVIPELKHWQQRPLEPVYPFVWLDAIHYKIREDGRYVSKAVYTVLALNAKGKKDVLGLYLSESEGANFWLSVLTDLQNRGVRDILIACVDGLTGFPEAINSIYPQTEVQLCVIHQIRNSIKYVASKHHKAFMADLKPVYRAVSKAAAETALDELDARWGQQYPMVIQSWRRKWENLSAYFRYPADIRKVIYTTNAIESVHRQFRKLTKTKGAFPNENSLLKLLYLGLMNAREKWTMPIQNWNLTLSQLAIYFDGRLNNVITL</sequence>
<evidence type="ECO:0000256" key="2">
    <source>
        <dbReference type="ARBA" id="ARBA00010961"/>
    </source>
</evidence>
<dbReference type="EMBL" id="CP050854">
    <property type="protein sequence ID" value="QTF08220.1"/>
    <property type="molecule type" value="Genomic_DNA"/>
</dbReference>
<dbReference type="EMBL" id="CP050854">
    <property type="protein sequence ID" value="QTF09869.1"/>
    <property type="molecule type" value="Genomic_DNA"/>
</dbReference>
<evidence type="ECO:0000256" key="5">
    <source>
        <dbReference type="ARBA" id="ARBA00023172"/>
    </source>
</evidence>
<dbReference type="PANTHER" id="PTHR33217:SF8">
    <property type="entry name" value="MUTATOR FAMILY TRANSPOSASE"/>
    <property type="match status" value="1"/>
</dbReference>
<dbReference type="InterPro" id="IPR001207">
    <property type="entry name" value="Transposase_mutator"/>
</dbReference>
<reference evidence="8 11" key="1">
    <citation type="submission" date="2020-03" db="EMBL/GenBank/DDBJ databases">
        <authorList>
            <person name="Bakhshi Ganjeh M."/>
        </authorList>
    </citation>
    <scope>NUCLEOTIDE SEQUENCE [LARGE SCALE GENOMIC DNA]</scope>
    <source>
        <strain evidence="8">Ir50</strain>
        <strain evidence="11">Iran 50</strain>
    </source>
</reference>
<evidence type="ECO:0000313" key="11">
    <source>
        <dbReference type="Proteomes" id="UP000671960"/>
    </source>
</evidence>
<gene>
    <name evidence="7" type="ORF">HC231_05110</name>
    <name evidence="8" type="ORF">HC231_10095</name>
    <name evidence="9" type="ORF">HC231_18320</name>
    <name evidence="10" type="ORF">HC231_19525</name>
</gene>
<keyword evidence="11" id="KW-1185">Reference proteome</keyword>
<evidence type="ECO:0000313" key="7">
    <source>
        <dbReference type="EMBL" id="QTF07377.1"/>
    </source>
</evidence>
<evidence type="ECO:0000313" key="10">
    <source>
        <dbReference type="EMBL" id="QTF09869.1"/>
    </source>
</evidence>
<evidence type="ECO:0000313" key="9">
    <source>
        <dbReference type="EMBL" id="QTF09657.1"/>
    </source>
</evidence>
<name>A0ABX7US63_9GAMM</name>
<keyword evidence="4 6" id="KW-0238">DNA-binding</keyword>
<evidence type="ECO:0000256" key="4">
    <source>
        <dbReference type="ARBA" id="ARBA00023125"/>
    </source>
</evidence>
<keyword evidence="6" id="KW-0814">Transposable element</keyword>
<evidence type="ECO:0000256" key="1">
    <source>
        <dbReference type="ARBA" id="ARBA00002190"/>
    </source>
</evidence>
<dbReference type="NCBIfam" id="NF033543">
    <property type="entry name" value="transpos_IS256"/>
    <property type="match status" value="1"/>
</dbReference>
<protein>
    <recommendedName>
        <fullName evidence="6">Mutator family transposase</fullName>
    </recommendedName>
</protein>
<evidence type="ECO:0000313" key="8">
    <source>
        <dbReference type="EMBL" id="QTF08220.1"/>
    </source>
</evidence>
<proteinExistence type="inferred from homology"/>
<keyword evidence="5 6" id="KW-0233">DNA recombination</keyword>
<evidence type="ECO:0000256" key="6">
    <source>
        <dbReference type="RuleBase" id="RU365089"/>
    </source>
</evidence>
<dbReference type="EMBL" id="CP050854">
    <property type="protein sequence ID" value="QTF09657.1"/>
    <property type="molecule type" value="Genomic_DNA"/>
</dbReference>
<dbReference type="EMBL" id="CP050854">
    <property type="protein sequence ID" value="QTF07377.1"/>
    <property type="molecule type" value="Genomic_DNA"/>
</dbReference>
<dbReference type="PANTHER" id="PTHR33217">
    <property type="entry name" value="TRANSPOSASE FOR INSERTION SEQUENCE ELEMENT IS1081"/>
    <property type="match status" value="1"/>
</dbReference>